<gene>
    <name evidence="1" type="ORF">BECKFW1821A_GA0114235_11786</name>
</gene>
<reference evidence="1" key="1">
    <citation type="submission" date="2019-02" db="EMBL/GenBank/DDBJ databases">
        <authorList>
            <person name="Gruber-Vodicka R. H."/>
            <person name="Seah K. B. B."/>
        </authorList>
    </citation>
    <scope>NUCLEOTIDE SEQUENCE</scope>
    <source>
        <strain evidence="1">BECK_BZ15</strain>
    </source>
</reference>
<name>A0A450TCU8_9GAMM</name>
<protein>
    <recommendedName>
        <fullName evidence="2">Antitoxin</fullName>
    </recommendedName>
</protein>
<dbReference type="Gene3D" id="3.40.1620.10">
    <property type="entry name" value="YefM-like domain"/>
    <property type="match status" value="1"/>
</dbReference>
<proteinExistence type="predicted"/>
<evidence type="ECO:0008006" key="2">
    <source>
        <dbReference type="Google" id="ProtNLM"/>
    </source>
</evidence>
<organism evidence="1">
    <name type="scientific">Candidatus Kentrum sp. FW</name>
    <dbReference type="NCBI Taxonomy" id="2126338"/>
    <lineage>
        <taxon>Bacteria</taxon>
        <taxon>Pseudomonadati</taxon>
        <taxon>Pseudomonadota</taxon>
        <taxon>Gammaproteobacteria</taxon>
        <taxon>Candidatus Kentrum</taxon>
    </lineage>
</organism>
<evidence type="ECO:0000313" key="1">
    <source>
        <dbReference type="EMBL" id="VFJ64734.1"/>
    </source>
</evidence>
<dbReference type="AlphaFoldDB" id="A0A450TCU8"/>
<sequence length="44" mass="5170">MNVTIPYSRLQENLQWTCDRACREHESILVERGEGKNIVHVSEK</sequence>
<accession>A0A450TCU8</accession>
<dbReference type="EMBL" id="CAADEW010000178">
    <property type="protein sequence ID" value="VFJ64734.1"/>
    <property type="molecule type" value="Genomic_DNA"/>
</dbReference>